<dbReference type="OrthoDB" id="831756at2"/>
<dbReference type="GO" id="GO:0031012">
    <property type="term" value="C:extracellular matrix"/>
    <property type="evidence" value="ECO:0007669"/>
    <property type="project" value="TreeGrafter"/>
</dbReference>
<reference evidence="3 4" key="1">
    <citation type="submission" date="2019-04" db="EMBL/GenBank/DDBJ databases">
        <title>Pedobacter sp. RP-3-22 sp. nov., isolated from Arctic soil.</title>
        <authorList>
            <person name="Dahal R.H."/>
            <person name="Kim D.-U."/>
        </authorList>
    </citation>
    <scope>NUCLEOTIDE SEQUENCE [LARGE SCALE GENOMIC DNA]</scope>
    <source>
        <strain evidence="3 4">RP-3-22</strain>
    </source>
</reference>
<sequence>MMMKKRYLIYISLLSLSTLLYSCKDNWEVHNEVENVDNTVNLSQKLATEANLSVFNGYVKSTGYDIILANSQNYTVWAPTNAALAGLDPAIVSDQTKLKDFVANHIALTAYPVSNKPDTIRVKLLNNKYANLVANQFEEATIAGGGKFVKNGVLHTIDQALVTKANVWDYMLASTDAPLQRDYIKNLSTMVIDTANATIIGYNTNGNPIFAPNPPLIARNTYWVNVADLRDESKEYTYFMLQDNAFTSESAKLSTYYPSTDPNFNASFYLAKDLTIKGVYKQNQLPDTLVSVRGVKVPINKANIVKSYKASNGIVYVLNALPFRLKDKVPQFKIEGEKPLFFSASRTVLYRTKVDNLGVPFNDIEVYNHGVAEFAAFYAKTNLPVVKYKVYARAVSGLPGDSQVAAFTQRYFFYNPSSLAYTLFYTHAITPLIYTETYCGEYTPAQFGNLQFRLTAANSTGQNVSTLILDYLRFEPVLP</sequence>
<comment type="caution">
    <text evidence="3">The sequence shown here is derived from an EMBL/GenBank/DDBJ whole genome shotgun (WGS) entry which is preliminary data.</text>
</comment>
<dbReference type="EMBL" id="SWBR01000002">
    <property type="protein sequence ID" value="TKC10454.1"/>
    <property type="molecule type" value="Genomic_DNA"/>
</dbReference>
<evidence type="ECO:0000256" key="1">
    <source>
        <dbReference type="SAM" id="SignalP"/>
    </source>
</evidence>
<protein>
    <recommendedName>
        <fullName evidence="2">FAS1 domain-containing protein</fullName>
    </recommendedName>
</protein>
<dbReference type="GO" id="GO:0005615">
    <property type="term" value="C:extracellular space"/>
    <property type="evidence" value="ECO:0007669"/>
    <property type="project" value="TreeGrafter"/>
</dbReference>
<dbReference type="PROSITE" id="PS51257">
    <property type="entry name" value="PROKAR_LIPOPROTEIN"/>
    <property type="match status" value="1"/>
</dbReference>
<dbReference type="PANTHER" id="PTHR10900:SF124">
    <property type="entry name" value="FI05614P"/>
    <property type="match status" value="1"/>
</dbReference>
<keyword evidence="1" id="KW-0732">Signal</keyword>
<feature type="domain" description="FAS1" evidence="2">
    <location>
        <begin position="39"/>
        <end position="161"/>
    </location>
</feature>
<evidence type="ECO:0000313" key="4">
    <source>
        <dbReference type="Proteomes" id="UP000309488"/>
    </source>
</evidence>
<dbReference type="InterPro" id="IPR036378">
    <property type="entry name" value="FAS1_dom_sf"/>
</dbReference>
<dbReference type="SUPFAM" id="SSF82153">
    <property type="entry name" value="FAS1 domain"/>
    <property type="match status" value="1"/>
</dbReference>
<proteinExistence type="predicted"/>
<accession>A0A4U1CRW0</accession>
<organism evidence="3 4">
    <name type="scientific">Pedobacter polaris</name>
    <dbReference type="NCBI Taxonomy" id="2571273"/>
    <lineage>
        <taxon>Bacteria</taxon>
        <taxon>Pseudomonadati</taxon>
        <taxon>Bacteroidota</taxon>
        <taxon>Sphingobacteriia</taxon>
        <taxon>Sphingobacteriales</taxon>
        <taxon>Sphingobacteriaceae</taxon>
        <taxon>Pedobacter</taxon>
    </lineage>
</organism>
<feature type="signal peptide" evidence="1">
    <location>
        <begin position="1"/>
        <end position="22"/>
    </location>
</feature>
<dbReference type="InterPro" id="IPR000782">
    <property type="entry name" value="FAS1_domain"/>
</dbReference>
<dbReference type="AlphaFoldDB" id="A0A4U1CRW0"/>
<keyword evidence="4" id="KW-1185">Reference proteome</keyword>
<dbReference type="Gene3D" id="2.30.180.10">
    <property type="entry name" value="FAS1 domain"/>
    <property type="match status" value="1"/>
</dbReference>
<evidence type="ECO:0000259" key="2">
    <source>
        <dbReference type="PROSITE" id="PS50213"/>
    </source>
</evidence>
<dbReference type="GO" id="GO:0030198">
    <property type="term" value="P:extracellular matrix organization"/>
    <property type="evidence" value="ECO:0007669"/>
    <property type="project" value="TreeGrafter"/>
</dbReference>
<name>A0A4U1CRW0_9SPHI</name>
<gene>
    <name evidence="3" type="ORF">FA048_09725</name>
</gene>
<dbReference type="RefSeq" id="WP_136840309.1">
    <property type="nucleotide sequence ID" value="NZ_SWBR01000002.1"/>
</dbReference>
<dbReference type="GO" id="GO:0050839">
    <property type="term" value="F:cell adhesion molecule binding"/>
    <property type="evidence" value="ECO:0007669"/>
    <property type="project" value="TreeGrafter"/>
</dbReference>
<dbReference type="PROSITE" id="PS50213">
    <property type="entry name" value="FAS1"/>
    <property type="match status" value="1"/>
</dbReference>
<dbReference type="InterPro" id="IPR050904">
    <property type="entry name" value="Adhesion/Biosynth-related"/>
</dbReference>
<dbReference type="Proteomes" id="UP000309488">
    <property type="component" value="Unassembled WGS sequence"/>
</dbReference>
<evidence type="ECO:0000313" key="3">
    <source>
        <dbReference type="EMBL" id="TKC10454.1"/>
    </source>
</evidence>
<dbReference type="PANTHER" id="PTHR10900">
    <property type="entry name" value="PERIOSTIN-RELATED"/>
    <property type="match status" value="1"/>
</dbReference>
<dbReference type="Pfam" id="PF02469">
    <property type="entry name" value="Fasciclin"/>
    <property type="match status" value="1"/>
</dbReference>
<dbReference type="GO" id="GO:0007155">
    <property type="term" value="P:cell adhesion"/>
    <property type="evidence" value="ECO:0007669"/>
    <property type="project" value="TreeGrafter"/>
</dbReference>
<feature type="chain" id="PRO_5020918205" description="FAS1 domain-containing protein" evidence="1">
    <location>
        <begin position="23"/>
        <end position="479"/>
    </location>
</feature>